<comment type="function">
    <text evidence="3 13">Endonuclease that specifically degrades the RNA of RNA-DNA hybrids.</text>
</comment>
<name>A0ABY7TPB8_9SPHN</name>
<dbReference type="EC" id="3.1.26.4" evidence="13"/>
<evidence type="ECO:0000256" key="9">
    <source>
        <dbReference type="ARBA" id="ARBA00022759"/>
    </source>
</evidence>
<evidence type="ECO:0000256" key="8">
    <source>
        <dbReference type="ARBA" id="ARBA00022723"/>
    </source>
</evidence>
<dbReference type="RefSeq" id="WP_273690629.1">
    <property type="nucleotide sequence ID" value="NZ_CP117411.1"/>
</dbReference>
<keyword evidence="9 12" id="KW-0255">Endonuclease</keyword>
<keyword evidence="7 12" id="KW-0540">Nuclease</keyword>
<dbReference type="EMBL" id="CP117411">
    <property type="protein sequence ID" value="WCT75082.1"/>
    <property type="molecule type" value="Genomic_DNA"/>
</dbReference>
<feature type="binding site" evidence="12">
    <location>
        <position position="116"/>
    </location>
    <ligand>
        <name>a divalent metal cation</name>
        <dbReference type="ChEBI" id="CHEBI:60240"/>
    </ligand>
</feature>
<dbReference type="Gene3D" id="3.30.420.10">
    <property type="entry name" value="Ribonuclease H-like superfamily/Ribonuclease H"/>
    <property type="match status" value="1"/>
</dbReference>
<keyword evidence="16" id="KW-1185">Reference proteome</keyword>
<dbReference type="PANTHER" id="PTHR10954:SF18">
    <property type="entry name" value="RIBONUCLEASE HII"/>
    <property type="match status" value="1"/>
</dbReference>
<evidence type="ECO:0000256" key="13">
    <source>
        <dbReference type="RuleBase" id="RU003515"/>
    </source>
</evidence>
<dbReference type="InterPro" id="IPR024567">
    <property type="entry name" value="RNase_HII/HIII_dom"/>
</dbReference>
<keyword evidence="11" id="KW-0464">Manganese</keyword>
<evidence type="ECO:0000256" key="12">
    <source>
        <dbReference type="PROSITE-ProRule" id="PRU01319"/>
    </source>
</evidence>
<evidence type="ECO:0000256" key="1">
    <source>
        <dbReference type="ARBA" id="ARBA00000077"/>
    </source>
</evidence>
<evidence type="ECO:0000256" key="5">
    <source>
        <dbReference type="ARBA" id="ARBA00007383"/>
    </source>
</evidence>
<evidence type="ECO:0000313" key="16">
    <source>
        <dbReference type="Proteomes" id="UP001220395"/>
    </source>
</evidence>
<dbReference type="PROSITE" id="PS51975">
    <property type="entry name" value="RNASE_H_2"/>
    <property type="match status" value="1"/>
</dbReference>
<gene>
    <name evidence="15" type="ORF">PQ455_07675</name>
</gene>
<protein>
    <recommendedName>
        <fullName evidence="13">Ribonuclease</fullName>
        <ecNumber evidence="13">3.1.26.4</ecNumber>
    </recommendedName>
</protein>
<reference evidence="15 16" key="1">
    <citation type="submission" date="2023-02" db="EMBL/GenBank/DDBJ databases">
        <title>Genome sequence of Sphingomonas naphthae.</title>
        <authorList>
            <person name="Kim S."/>
            <person name="Heo J."/>
            <person name="Kwon S.-W."/>
        </authorList>
    </citation>
    <scope>NUCLEOTIDE SEQUENCE [LARGE SCALE GENOMIC DNA]</scope>
    <source>
        <strain evidence="15 16">KACC 18716</strain>
    </source>
</reference>
<feature type="binding site" evidence="12">
    <location>
        <position position="22"/>
    </location>
    <ligand>
        <name>a divalent metal cation</name>
        <dbReference type="ChEBI" id="CHEBI:60240"/>
    </ligand>
</feature>
<dbReference type="NCBIfam" id="NF000595">
    <property type="entry name" value="PRK00015.1-3"/>
    <property type="match status" value="1"/>
</dbReference>
<dbReference type="InterPro" id="IPR022898">
    <property type="entry name" value="RNase_HII"/>
</dbReference>
<proteinExistence type="inferred from homology"/>
<keyword evidence="6" id="KW-0963">Cytoplasm</keyword>
<evidence type="ECO:0000259" key="14">
    <source>
        <dbReference type="PROSITE" id="PS51975"/>
    </source>
</evidence>
<comment type="similarity">
    <text evidence="5 13">Belongs to the RNase HII family.</text>
</comment>
<dbReference type="Pfam" id="PF01351">
    <property type="entry name" value="RNase_HII"/>
    <property type="match status" value="1"/>
</dbReference>
<evidence type="ECO:0000256" key="4">
    <source>
        <dbReference type="ARBA" id="ARBA00004496"/>
    </source>
</evidence>
<evidence type="ECO:0000313" key="15">
    <source>
        <dbReference type="EMBL" id="WCT75082.1"/>
    </source>
</evidence>
<sequence>MRGVRPFAGRAAKRLPAVIGCDEVGRGALCGPVVVAAVWFEPDCLPRGLLALLDDSKRIARAERELLHAKLGECVRFAFAARSARAIDLYGIRNMTLSAMRAAVTRLGVDAPVRFDGVDVPPGLAGDCRAVVRGDSIVPQIAAASILAKVARDRMMARLAERHPVYGWGQNSGYGTAAHRAAIVAAGHTRHHRTSFGDLFAGLNEKGRAA</sequence>
<feature type="binding site" evidence="12">
    <location>
        <position position="23"/>
    </location>
    <ligand>
        <name>a divalent metal cation</name>
        <dbReference type="ChEBI" id="CHEBI:60240"/>
    </ligand>
</feature>
<keyword evidence="10 12" id="KW-0378">Hydrolase</keyword>
<accession>A0ABY7TPB8</accession>
<evidence type="ECO:0000256" key="2">
    <source>
        <dbReference type="ARBA" id="ARBA00001946"/>
    </source>
</evidence>
<comment type="cofactor">
    <cofactor evidence="12">
        <name>Mn(2+)</name>
        <dbReference type="ChEBI" id="CHEBI:29035"/>
    </cofactor>
    <cofactor evidence="12">
        <name>Mg(2+)</name>
        <dbReference type="ChEBI" id="CHEBI:18420"/>
    </cofactor>
    <text evidence="12">Manganese or magnesium. Binds 1 divalent metal ion per monomer in the absence of substrate. May bind a second metal ion after substrate binding.</text>
</comment>
<evidence type="ECO:0000256" key="3">
    <source>
        <dbReference type="ARBA" id="ARBA00004065"/>
    </source>
</evidence>
<comment type="subcellular location">
    <subcellularLocation>
        <location evidence="4">Cytoplasm</location>
    </subcellularLocation>
</comment>
<dbReference type="SUPFAM" id="SSF53098">
    <property type="entry name" value="Ribonuclease H-like"/>
    <property type="match status" value="1"/>
</dbReference>
<dbReference type="GO" id="GO:0004523">
    <property type="term" value="F:RNA-DNA hybrid ribonuclease activity"/>
    <property type="evidence" value="ECO:0007669"/>
    <property type="project" value="UniProtKB-EC"/>
</dbReference>
<organism evidence="15 16">
    <name type="scientific">Sphingomonas naphthae</name>
    <dbReference type="NCBI Taxonomy" id="1813468"/>
    <lineage>
        <taxon>Bacteria</taxon>
        <taxon>Pseudomonadati</taxon>
        <taxon>Pseudomonadota</taxon>
        <taxon>Alphaproteobacteria</taxon>
        <taxon>Sphingomonadales</taxon>
        <taxon>Sphingomonadaceae</taxon>
        <taxon>Sphingomonas</taxon>
    </lineage>
</organism>
<dbReference type="InterPro" id="IPR036397">
    <property type="entry name" value="RNaseH_sf"/>
</dbReference>
<keyword evidence="8 12" id="KW-0479">Metal-binding</keyword>
<feature type="domain" description="RNase H type-2" evidence="14">
    <location>
        <begin position="16"/>
        <end position="210"/>
    </location>
</feature>
<dbReference type="InterPro" id="IPR012337">
    <property type="entry name" value="RNaseH-like_sf"/>
</dbReference>
<evidence type="ECO:0000256" key="11">
    <source>
        <dbReference type="ARBA" id="ARBA00023211"/>
    </source>
</evidence>
<comment type="cofactor">
    <cofactor evidence="2">
        <name>Mg(2+)</name>
        <dbReference type="ChEBI" id="CHEBI:18420"/>
    </cofactor>
</comment>
<dbReference type="Proteomes" id="UP001220395">
    <property type="component" value="Chromosome"/>
</dbReference>
<evidence type="ECO:0000256" key="10">
    <source>
        <dbReference type="ARBA" id="ARBA00022801"/>
    </source>
</evidence>
<evidence type="ECO:0000256" key="7">
    <source>
        <dbReference type="ARBA" id="ARBA00022722"/>
    </source>
</evidence>
<evidence type="ECO:0000256" key="6">
    <source>
        <dbReference type="ARBA" id="ARBA00022490"/>
    </source>
</evidence>
<dbReference type="InterPro" id="IPR001352">
    <property type="entry name" value="RNase_HII/HIII"/>
</dbReference>
<dbReference type="CDD" id="cd07182">
    <property type="entry name" value="RNase_HII_bacteria_HII_like"/>
    <property type="match status" value="1"/>
</dbReference>
<comment type="catalytic activity">
    <reaction evidence="1 12 13">
        <text>Endonucleolytic cleavage to 5'-phosphomonoester.</text>
        <dbReference type="EC" id="3.1.26.4"/>
    </reaction>
</comment>
<dbReference type="PANTHER" id="PTHR10954">
    <property type="entry name" value="RIBONUCLEASE H2 SUBUNIT A"/>
    <property type="match status" value="1"/>
</dbReference>